<comment type="caution">
    <text evidence="1">The sequence shown here is derived from an EMBL/GenBank/DDBJ whole genome shotgun (WGS) entry which is preliminary data.</text>
</comment>
<accession>A0A167P874</accession>
<reference evidence="1 2" key="1">
    <citation type="submission" date="2013-07" db="EMBL/GenBank/DDBJ databases">
        <title>Comparative Genomic and Metabolomic Analysis of Twelve Strains of Pseudoalteromonas luteoviolacea.</title>
        <authorList>
            <person name="Vynne N.G."/>
            <person name="Mansson M."/>
            <person name="Gram L."/>
        </authorList>
    </citation>
    <scope>NUCLEOTIDE SEQUENCE [LARGE SCALE GENOMIC DNA]</scope>
    <source>
        <strain evidence="1 2">S4060-1</strain>
    </source>
</reference>
<dbReference type="Proteomes" id="UP000076661">
    <property type="component" value="Unassembled WGS sequence"/>
</dbReference>
<gene>
    <name evidence="1" type="ORF">N478_11055</name>
</gene>
<proteinExistence type="predicted"/>
<evidence type="ECO:0000313" key="1">
    <source>
        <dbReference type="EMBL" id="KZN69677.1"/>
    </source>
</evidence>
<name>A0A167P874_9GAMM</name>
<dbReference type="EMBL" id="AUXX01000004">
    <property type="protein sequence ID" value="KZN69677.1"/>
    <property type="molecule type" value="Genomic_DNA"/>
</dbReference>
<sequence>MYIEHKGMMCSFNYNLFLLLISIFDIQESSSLICFAMPPLGNK</sequence>
<evidence type="ECO:0000313" key="2">
    <source>
        <dbReference type="Proteomes" id="UP000076661"/>
    </source>
</evidence>
<protein>
    <submittedName>
        <fullName evidence="1">Uncharacterized protein</fullName>
    </submittedName>
</protein>
<dbReference type="PATRIC" id="fig|1365257.3.peg.604"/>
<organism evidence="1 2">
    <name type="scientific">Pseudoalteromonas luteoviolacea S4060-1</name>
    <dbReference type="NCBI Taxonomy" id="1365257"/>
    <lineage>
        <taxon>Bacteria</taxon>
        <taxon>Pseudomonadati</taxon>
        <taxon>Pseudomonadota</taxon>
        <taxon>Gammaproteobacteria</taxon>
        <taxon>Alteromonadales</taxon>
        <taxon>Pseudoalteromonadaceae</taxon>
        <taxon>Pseudoalteromonas</taxon>
    </lineage>
</organism>
<dbReference type="AlphaFoldDB" id="A0A167P874"/>